<dbReference type="EMBL" id="CAUYUE010000003">
    <property type="protein sequence ID" value="CAK0755176.1"/>
    <property type="molecule type" value="Genomic_DNA"/>
</dbReference>
<evidence type="ECO:0000256" key="1">
    <source>
        <dbReference type="SAM" id="MobiDB-lite"/>
    </source>
</evidence>
<keyword evidence="5" id="KW-1185">Reference proteome</keyword>
<feature type="region of interest" description="Disordered" evidence="1">
    <location>
        <begin position="131"/>
        <end position="162"/>
    </location>
</feature>
<feature type="compositionally biased region" description="Basic and acidic residues" evidence="1">
    <location>
        <begin position="816"/>
        <end position="827"/>
    </location>
</feature>
<feature type="region of interest" description="Disordered" evidence="1">
    <location>
        <begin position="580"/>
        <end position="604"/>
    </location>
</feature>
<feature type="region of interest" description="Disordered" evidence="1">
    <location>
        <begin position="510"/>
        <end position="563"/>
    </location>
</feature>
<proteinExistence type="predicted"/>
<evidence type="ECO:0000313" key="5">
    <source>
        <dbReference type="Proteomes" id="UP001314263"/>
    </source>
</evidence>
<feature type="compositionally biased region" description="Low complexity" evidence="1">
    <location>
        <begin position="513"/>
        <end position="529"/>
    </location>
</feature>
<protein>
    <recommendedName>
        <fullName evidence="3">Partial AB-hydrolase lipase domain-containing protein</fullName>
    </recommendedName>
</protein>
<feature type="compositionally biased region" description="Basic and acidic residues" evidence="1">
    <location>
        <begin position="625"/>
        <end position="642"/>
    </location>
</feature>
<gene>
    <name evidence="4" type="ORF">CVIRNUC_002354</name>
</gene>
<dbReference type="GO" id="GO:0006629">
    <property type="term" value="P:lipid metabolic process"/>
    <property type="evidence" value="ECO:0007669"/>
    <property type="project" value="InterPro"/>
</dbReference>
<feature type="region of interest" description="Disordered" evidence="1">
    <location>
        <begin position="779"/>
        <end position="828"/>
    </location>
</feature>
<feature type="transmembrane region" description="Helical" evidence="2">
    <location>
        <begin position="12"/>
        <end position="37"/>
    </location>
</feature>
<comment type="caution">
    <text evidence="4">The sequence shown here is derived from an EMBL/GenBank/DDBJ whole genome shotgun (WGS) entry which is preliminary data.</text>
</comment>
<dbReference type="AlphaFoldDB" id="A0AAV1HXF3"/>
<organism evidence="4 5">
    <name type="scientific">Coccomyxa viridis</name>
    <dbReference type="NCBI Taxonomy" id="1274662"/>
    <lineage>
        <taxon>Eukaryota</taxon>
        <taxon>Viridiplantae</taxon>
        <taxon>Chlorophyta</taxon>
        <taxon>core chlorophytes</taxon>
        <taxon>Trebouxiophyceae</taxon>
        <taxon>Trebouxiophyceae incertae sedis</taxon>
        <taxon>Coccomyxaceae</taxon>
        <taxon>Coccomyxa</taxon>
    </lineage>
</organism>
<keyword evidence="2" id="KW-1133">Transmembrane helix</keyword>
<dbReference type="InterPro" id="IPR029058">
    <property type="entry name" value="AB_hydrolase_fold"/>
</dbReference>
<sequence>MTQSMAGAGESLAGFCKTVFNIPLFFRAAVWVVLLLLRHIQAHVLHPFAEWWLNNVVGTWEESIKSVIREAFSNTTRFINGFFTWVVTLFVDKDHRKESKSTYTRANAWQTWWDQPRISTFNALIRRDQGRHSLDGQRSPAGSEDGSEQAEPGSPSIAHSGGWSNWWWKRHAAKEQVREERRKEKAQAAKVSRPPKGAVWSLFSWASSRQQTQKHGLHRSGSDLFDKHSGYAVMEAGEKKGFMEDMRVWSELAVTRLFDGMRFVVRWLVGAPQADSSAAPAQPRQRSQSEQSGTSAAVSATELDHLGMRPKTERLRQVKSCEELNELHKTTVSSAADIIEQAGYPLEQWSVITPDGYVLVMERMPRKGARDTVLFMHGILDTSIGWVANGVTGSQAFAAYDAGFDVWLGNSRANPPISHIDPRIQDSGRYWAYTVNELGMEDVTAQINLIHELKCKELKRGGKAGIVEGPLSNGFKCTPGAAVPQNGIKLPFQRDTSITMRRGSSDTALDQLGASDAQPDQAQAGQPASPKARPASSGSALATPPRKHVPRSSSEPPAHGADQAVKLAATRSAKSARFPLDALSDEEKAPAQANGNAAEPKSSEDAALCLPPLTFDYQLSSSSTNHRDESTAESKSSGARDNDGDDDASGFSMLPRSLSSQKPVPIESKQPADSSQPDLSSSLGYGRRQGSTSLGSAPRRNSHDCSLSMGLPDADAASSLRADVDVLKQTLSNGNSSSAAPHLERASAPGAPEELDNGFADAEERQTASMDKIREATTQLGRGASLLTPDMSSSAGVEQRGELPPEAQSPHSRRSGRQDRQRDEVDHLAGVPEPYRLRVVAHSLGGAALLVYAVQCRRQRRPHHMYRLILLTPAGFLQKAPLIAYPFMWFLPPIFWAAQRFRPGCGAAVLLPSTILRFLTFKLQWDLQQIPAMHELARVALRVLFNGDVSQWDRAIQMPHYNTQSMPAISLHTAIHLIQWAKTGRFQLYNHGSAAVNRLVYKKPEPPDIAEGYSLLDIPVDVVAGKSDGVIAKENVVKHYRTMQAAGCNVTYKEFDSFGHLDFVFAVKDDLRHYVMSRLSLRH</sequence>
<dbReference type="SUPFAM" id="SSF53474">
    <property type="entry name" value="alpha/beta-Hydrolases"/>
    <property type="match status" value="2"/>
</dbReference>
<accession>A0AAV1HXF3</accession>
<evidence type="ECO:0000256" key="2">
    <source>
        <dbReference type="SAM" id="Phobius"/>
    </source>
</evidence>
<feature type="compositionally biased region" description="Polar residues" evidence="1">
    <location>
        <begin position="671"/>
        <end position="695"/>
    </location>
</feature>
<name>A0AAV1HXF3_9CHLO</name>
<dbReference type="Gene3D" id="3.40.50.1820">
    <property type="entry name" value="alpha/beta hydrolase"/>
    <property type="match status" value="2"/>
</dbReference>
<dbReference type="PANTHER" id="PTHR11005">
    <property type="entry name" value="LYSOSOMAL ACID LIPASE-RELATED"/>
    <property type="match status" value="1"/>
</dbReference>
<feature type="compositionally biased region" description="Polar residues" evidence="1">
    <location>
        <begin position="284"/>
        <end position="298"/>
    </location>
</feature>
<dbReference type="Proteomes" id="UP001314263">
    <property type="component" value="Unassembled WGS sequence"/>
</dbReference>
<reference evidence="4 5" key="1">
    <citation type="submission" date="2023-10" db="EMBL/GenBank/DDBJ databases">
        <authorList>
            <person name="Maclean D."/>
            <person name="Macfadyen A."/>
        </authorList>
    </citation>
    <scope>NUCLEOTIDE SEQUENCE [LARGE SCALE GENOMIC DNA]</scope>
</reference>
<keyword evidence="2" id="KW-0812">Transmembrane</keyword>
<feature type="region of interest" description="Disordered" evidence="1">
    <location>
        <begin position="619"/>
        <end position="709"/>
    </location>
</feature>
<feature type="region of interest" description="Disordered" evidence="1">
    <location>
        <begin position="732"/>
        <end position="756"/>
    </location>
</feature>
<evidence type="ECO:0000259" key="3">
    <source>
        <dbReference type="Pfam" id="PF04083"/>
    </source>
</evidence>
<evidence type="ECO:0000313" key="4">
    <source>
        <dbReference type="EMBL" id="CAK0755176.1"/>
    </source>
</evidence>
<keyword evidence="2" id="KW-0472">Membrane</keyword>
<feature type="compositionally biased region" description="Low complexity" evidence="1">
    <location>
        <begin position="274"/>
        <end position="283"/>
    </location>
</feature>
<dbReference type="InterPro" id="IPR006693">
    <property type="entry name" value="AB_hydrolase_lipase"/>
</dbReference>
<feature type="domain" description="Partial AB-hydrolase lipase" evidence="3">
    <location>
        <begin position="336"/>
        <end position="390"/>
    </location>
</feature>
<dbReference type="Pfam" id="PF04083">
    <property type="entry name" value="Abhydro_lipase"/>
    <property type="match status" value="1"/>
</dbReference>
<feature type="region of interest" description="Disordered" evidence="1">
    <location>
        <begin position="274"/>
        <end position="303"/>
    </location>
</feature>